<sequence>MHPENDTPSPPSAVEHTTAPTRRIPRQTGHHSNDTSTMWHVDEQEDTHLVRGYD</sequence>
<gene>
    <name evidence="2" type="ORF">FHR84_003955</name>
</gene>
<evidence type="ECO:0000313" key="3">
    <source>
        <dbReference type="Proteomes" id="UP000548304"/>
    </source>
</evidence>
<evidence type="ECO:0000313" key="2">
    <source>
        <dbReference type="EMBL" id="NYH80589.1"/>
    </source>
</evidence>
<name>A0A852Z4C2_9ACTN</name>
<proteinExistence type="predicted"/>
<feature type="compositionally biased region" description="Basic and acidic residues" evidence="1">
    <location>
        <begin position="40"/>
        <end position="54"/>
    </location>
</feature>
<organism evidence="2 3">
    <name type="scientific">Actinopolyspora biskrensis</name>
    <dbReference type="NCBI Taxonomy" id="1470178"/>
    <lineage>
        <taxon>Bacteria</taxon>
        <taxon>Bacillati</taxon>
        <taxon>Actinomycetota</taxon>
        <taxon>Actinomycetes</taxon>
        <taxon>Actinopolysporales</taxon>
        <taxon>Actinopolysporaceae</taxon>
        <taxon>Actinopolyspora</taxon>
    </lineage>
</organism>
<reference evidence="2 3" key="1">
    <citation type="submission" date="2020-07" db="EMBL/GenBank/DDBJ databases">
        <title>Genomic Encyclopedia of Type Strains, Phase III (KMG-III): the genomes of soil and plant-associated and newly described type strains.</title>
        <authorList>
            <person name="Whitman W."/>
        </authorList>
    </citation>
    <scope>NUCLEOTIDE SEQUENCE [LARGE SCALE GENOMIC DNA]</scope>
    <source>
        <strain evidence="2 3">CECT 8576</strain>
    </source>
</reference>
<dbReference type="Proteomes" id="UP000548304">
    <property type="component" value="Unassembled WGS sequence"/>
</dbReference>
<evidence type="ECO:0000256" key="1">
    <source>
        <dbReference type="SAM" id="MobiDB-lite"/>
    </source>
</evidence>
<feature type="region of interest" description="Disordered" evidence="1">
    <location>
        <begin position="1"/>
        <end position="54"/>
    </location>
</feature>
<keyword evidence="3" id="KW-1185">Reference proteome</keyword>
<protein>
    <submittedName>
        <fullName evidence="2">Uncharacterized protein</fullName>
    </submittedName>
</protein>
<dbReference type="AlphaFoldDB" id="A0A852Z4C2"/>
<accession>A0A852Z4C2</accession>
<dbReference type="EMBL" id="JACBYW010000008">
    <property type="protein sequence ID" value="NYH80589.1"/>
    <property type="molecule type" value="Genomic_DNA"/>
</dbReference>
<comment type="caution">
    <text evidence="2">The sequence shown here is derived from an EMBL/GenBank/DDBJ whole genome shotgun (WGS) entry which is preliminary data.</text>
</comment>
<dbReference type="RefSeq" id="WP_179536933.1">
    <property type="nucleotide sequence ID" value="NZ_JACBYW010000008.1"/>
</dbReference>